<evidence type="ECO:0000313" key="7">
    <source>
        <dbReference type="Proteomes" id="UP001152321"/>
    </source>
</evidence>
<keyword evidence="7" id="KW-1185">Reference proteome</keyword>
<comment type="caution">
    <text evidence="6">The sequence shown here is derived from an EMBL/GenBank/DDBJ whole genome shotgun (WGS) entry which is preliminary data.</text>
</comment>
<dbReference type="PROSITE" id="PS00763">
    <property type="entry name" value="GLUTATHIONE_PEROXID_2"/>
    <property type="match status" value="1"/>
</dbReference>
<dbReference type="InterPro" id="IPR029759">
    <property type="entry name" value="GPX_AS"/>
</dbReference>
<dbReference type="Proteomes" id="UP001152321">
    <property type="component" value="Unassembled WGS sequence"/>
</dbReference>
<dbReference type="PROSITE" id="PS51352">
    <property type="entry name" value="THIOREDOXIN_2"/>
    <property type="match status" value="1"/>
</dbReference>
<protein>
    <recommendedName>
        <fullName evidence="4">Glutathione peroxidase</fullName>
    </recommendedName>
</protein>
<keyword evidence="2 4" id="KW-0575">Peroxidase</keyword>
<reference evidence="6" key="1">
    <citation type="submission" date="2022-08" db="EMBL/GenBank/DDBJ databases">
        <title>Novel Bdellovibrio Species Isolated from Svalbard: Designation Bdellovibrio svalbardensis.</title>
        <authorList>
            <person name="Mitchell R.J."/>
            <person name="Choi S.Y."/>
        </authorList>
    </citation>
    <scope>NUCLEOTIDE SEQUENCE</scope>
    <source>
        <strain evidence="6">PAP01</strain>
    </source>
</reference>
<dbReference type="CDD" id="cd00340">
    <property type="entry name" value="GSH_Peroxidase"/>
    <property type="match status" value="1"/>
</dbReference>
<evidence type="ECO:0000256" key="4">
    <source>
        <dbReference type="RuleBase" id="RU000499"/>
    </source>
</evidence>
<dbReference type="SUPFAM" id="SSF52833">
    <property type="entry name" value="Thioredoxin-like"/>
    <property type="match status" value="1"/>
</dbReference>
<dbReference type="PRINTS" id="PR01011">
    <property type="entry name" value="GLUTPROXDASE"/>
</dbReference>
<dbReference type="Gene3D" id="3.40.30.10">
    <property type="entry name" value="Glutaredoxin"/>
    <property type="match status" value="1"/>
</dbReference>
<dbReference type="EMBL" id="JANRMI010000003">
    <property type="protein sequence ID" value="MDG0817021.1"/>
    <property type="molecule type" value="Genomic_DNA"/>
</dbReference>
<dbReference type="InterPro" id="IPR013766">
    <property type="entry name" value="Thioredoxin_domain"/>
</dbReference>
<evidence type="ECO:0000313" key="6">
    <source>
        <dbReference type="EMBL" id="MDG0817021.1"/>
    </source>
</evidence>
<gene>
    <name evidence="6" type="ORF">NWE73_11635</name>
</gene>
<comment type="similarity">
    <text evidence="1 4">Belongs to the glutathione peroxidase family.</text>
</comment>
<accession>A0ABT6DMH2</accession>
<sequence>MYSFKVKAADGSEMPLDSYQGKPVLVVNVASKCGYTPQYQGLEELYEKFKDQGFTILGFPCNQFGAQEPGTNSEIQQFCSLNYGVTFPVLNKVDVNGSNTDPFYKWLKESAPGFLGTEMIKWNFTKFLIGKDGKVIKRYAPQVEPKEILEDIQKALG</sequence>
<organism evidence="6 7">
    <name type="scientific">Bdellovibrio svalbardensis</name>
    <dbReference type="NCBI Taxonomy" id="2972972"/>
    <lineage>
        <taxon>Bacteria</taxon>
        <taxon>Pseudomonadati</taxon>
        <taxon>Bdellovibrionota</taxon>
        <taxon>Bdellovibrionia</taxon>
        <taxon>Bdellovibrionales</taxon>
        <taxon>Pseudobdellovibrionaceae</taxon>
        <taxon>Bdellovibrio</taxon>
    </lineage>
</organism>
<proteinExistence type="inferred from homology"/>
<dbReference type="GO" id="GO:0004601">
    <property type="term" value="F:peroxidase activity"/>
    <property type="evidence" value="ECO:0007669"/>
    <property type="project" value="UniProtKB-KW"/>
</dbReference>
<name>A0ABT6DMH2_9BACT</name>
<dbReference type="InterPro" id="IPR029760">
    <property type="entry name" value="GPX_CS"/>
</dbReference>
<dbReference type="PANTHER" id="PTHR11592">
    <property type="entry name" value="GLUTATHIONE PEROXIDASE"/>
    <property type="match status" value="1"/>
</dbReference>
<dbReference type="PIRSF" id="PIRSF000303">
    <property type="entry name" value="Glutathion_perox"/>
    <property type="match status" value="1"/>
</dbReference>
<evidence type="ECO:0000256" key="3">
    <source>
        <dbReference type="ARBA" id="ARBA00023002"/>
    </source>
</evidence>
<dbReference type="InterPro" id="IPR036249">
    <property type="entry name" value="Thioredoxin-like_sf"/>
</dbReference>
<dbReference type="PANTHER" id="PTHR11592:SF78">
    <property type="entry name" value="GLUTATHIONE PEROXIDASE"/>
    <property type="match status" value="1"/>
</dbReference>
<evidence type="ECO:0000259" key="5">
    <source>
        <dbReference type="PROSITE" id="PS51352"/>
    </source>
</evidence>
<keyword evidence="3 4" id="KW-0560">Oxidoreductase</keyword>
<dbReference type="PROSITE" id="PS00460">
    <property type="entry name" value="GLUTATHIONE_PEROXID_1"/>
    <property type="match status" value="1"/>
</dbReference>
<evidence type="ECO:0000256" key="1">
    <source>
        <dbReference type="ARBA" id="ARBA00006926"/>
    </source>
</evidence>
<dbReference type="Pfam" id="PF00255">
    <property type="entry name" value="GSHPx"/>
    <property type="match status" value="1"/>
</dbReference>
<dbReference type="InterPro" id="IPR000889">
    <property type="entry name" value="Glutathione_peroxidase"/>
</dbReference>
<evidence type="ECO:0000256" key="2">
    <source>
        <dbReference type="ARBA" id="ARBA00022559"/>
    </source>
</evidence>
<feature type="domain" description="Thioredoxin" evidence="5">
    <location>
        <begin position="1"/>
        <end position="157"/>
    </location>
</feature>
<dbReference type="PROSITE" id="PS51355">
    <property type="entry name" value="GLUTATHIONE_PEROXID_3"/>
    <property type="match status" value="1"/>
</dbReference>